<dbReference type="Proteomes" id="UP000659654">
    <property type="component" value="Unassembled WGS sequence"/>
</dbReference>
<evidence type="ECO:0000313" key="15">
    <source>
        <dbReference type="EMBL" id="CAG9116257.1"/>
    </source>
</evidence>
<evidence type="ECO:0000256" key="6">
    <source>
        <dbReference type="ARBA" id="ARBA00023002"/>
    </source>
</evidence>
<protein>
    <submittedName>
        <fullName evidence="14">(pine wood nematode) hypothetical protein</fullName>
    </submittedName>
    <submittedName>
        <fullName evidence="18">JmjC domain-containing protein</fullName>
    </submittedName>
</protein>
<evidence type="ECO:0000256" key="1">
    <source>
        <dbReference type="ARBA" id="ARBA00001954"/>
    </source>
</evidence>
<dbReference type="PROSITE" id="PS51184">
    <property type="entry name" value="JMJC"/>
    <property type="match status" value="1"/>
</dbReference>
<dbReference type="SUPFAM" id="SSF51197">
    <property type="entry name" value="Clavaminate synthase-like"/>
    <property type="match status" value="1"/>
</dbReference>
<dbReference type="PANTHER" id="PTHR12480">
    <property type="entry name" value="ARGININE DEMETHYLASE AND LYSYL-HYDROXYLASE JMJD"/>
    <property type="match status" value="1"/>
</dbReference>
<dbReference type="GO" id="GO:0033749">
    <property type="term" value="F:histone H4R3 demethylase activity"/>
    <property type="evidence" value="ECO:0007669"/>
    <property type="project" value="TreeGrafter"/>
</dbReference>
<evidence type="ECO:0000256" key="8">
    <source>
        <dbReference type="ARBA" id="ARBA00023015"/>
    </source>
</evidence>
<dbReference type="InterPro" id="IPR050910">
    <property type="entry name" value="JMJD6_ArgDemeth/LysHydrox"/>
</dbReference>
<evidence type="ECO:0000256" key="10">
    <source>
        <dbReference type="ARBA" id="ARBA00023242"/>
    </source>
</evidence>
<keyword evidence="5" id="KW-0223">Dioxygenase</keyword>
<dbReference type="GO" id="GO:0046872">
    <property type="term" value="F:metal ion binding"/>
    <property type="evidence" value="ECO:0007669"/>
    <property type="project" value="UniProtKB-KW"/>
</dbReference>
<accession>A0A1I7S3E7</accession>
<evidence type="ECO:0000256" key="9">
    <source>
        <dbReference type="ARBA" id="ARBA00023163"/>
    </source>
</evidence>
<evidence type="ECO:0000256" key="11">
    <source>
        <dbReference type="ARBA" id="ARBA00038068"/>
    </source>
</evidence>
<dbReference type="AlphaFoldDB" id="A0A1I7S3E7"/>
<feature type="compositionally biased region" description="Acidic residues" evidence="12">
    <location>
        <begin position="366"/>
        <end position="375"/>
    </location>
</feature>
<dbReference type="PANTHER" id="PTHR12480:SF32">
    <property type="entry name" value="BIFUNCTIONAL ARGININE DEMETHYLASE AND LYSYL-HYDROXYLASE JMJD6"/>
    <property type="match status" value="1"/>
</dbReference>
<feature type="compositionally biased region" description="Low complexity" evidence="12">
    <location>
        <begin position="356"/>
        <end position="365"/>
    </location>
</feature>
<dbReference type="Proteomes" id="UP000582659">
    <property type="component" value="Unassembled WGS sequence"/>
</dbReference>
<sequence length="415" mass="48165">MSSACSDNTSRKYFHRRSERRVEDARNKARSELSKCGWSPHQYASSNYIERLKNIKVDNISRINAAELTIEEFKEKYEIPGVPVILTGVMKDWQANEKWAVDRLYKKYRNQKFKCGEDDDGYSVKLKMKYYIDYMTSTMDDSPLYIFDSGFGDRKKTDSILKDYEVPEFFKDDLFRYSSEKRRPPYRWFVMGPERSGTSIHVDPLGTSAWNALVSGEKRWCLIHPSAPRTYVKPRKDEVGKHPDEAVTWFRTVYPRVFHDKLYPSIFATQKAGDVMFVPSGWWHVVINTDVTVAITQNFCSLVNLPEVWRQTIKGRPQFAKHWLRCLKKERPEVVDMISRIDTREDWNQVAEEMSSDSSSSSSSESDSDSDDSGAETESNTQRKRPHTSNGDGNKNNSDMNVEPCPSKLRRSPQN</sequence>
<dbReference type="EMBL" id="CAJFDI010000004">
    <property type="protein sequence ID" value="CAD5226790.1"/>
    <property type="molecule type" value="Genomic_DNA"/>
</dbReference>
<evidence type="ECO:0000313" key="17">
    <source>
        <dbReference type="Proteomes" id="UP000659654"/>
    </source>
</evidence>
<feature type="region of interest" description="Disordered" evidence="12">
    <location>
        <begin position="346"/>
        <end position="415"/>
    </location>
</feature>
<proteinExistence type="inferred from homology"/>
<evidence type="ECO:0000256" key="5">
    <source>
        <dbReference type="ARBA" id="ARBA00022964"/>
    </source>
</evidence>
<reference evidence="18" key="1">
    <citation type="submission" date="2016-11" db="UniProtKB">
        <authorList>
            <consortium name="WormBaseParasite"/>
        </authorList>
    </citation>
    <scope>IDENTIFICATION</scope>
</reference>
<evidence type="ECO:0000313" key="16">
    <source>
        <dbReference type="Proteomes" id="UP000095284"/>
    </source>
</evidence>
<dbReference type="GO" id="GO:0006909">
    <property type="term" value="P:phagocytosis"/>
    <property type="evidence" value="ECO:0007669"/>
    <property type="project" value="TreeGrafter"/>
</dbReference>
<dbReference type="GO" id="GO:0005634">
    <property type="term" value="C:nucleus"/>
    <property type="evidence" value="ECO:0007669"/>
    <property type="project" value="UniProtKB-SubCell"/>
</dbReference>
<dbReference type="Gene3D" id="2.60.120.650">
    <property type="entry name" value="Cupin"/>
    <property type="match status" value="1"/>
</dbReference>
<reference evidence="15" key="2">
    <citation type="submission" date="2020-08" db="EMBL/GenBank/DDBJ databases">
        <authorList>
            <person name="Kikuchi T."/>
        </authorList>
    </citation>
    <scope>NUCLEOTIDE SEQUENCE</scope>
    <source>
        <strain evidence="14">Ka4C1</strain>
    </source>
</reference>
<keyword evidence="8" id="KW-0805">Transcription regulation</keyword>
<gene>
    <name evidence="14" type="ORF">BXYJ_LOCUS9335</name>
</gene>
<evidence type="ECO:0000256" key="7">
    <source>
        <dbReference type="ARBA" id="ARBA00023004"/>
    </source>
</evidence>
<dbReference type="Pfam" id="PF02373">
    <property type="entry name" value="JmjC"/>
    <property type="match status" value="1"/>
</dbReference>
<keyword evidence="3" id="KW-0479">Metal-binding</keyword>
<evidence type="ECO:0000256" key="12">
    <source>
        <dbReference type="SAM" id="MobiDB-lite"/>
    </source>
</evidence>
<dbReference type="SMR" id="A0A1I7S3E7"/>
<evidence type="ECO:0000256" key="4">
    <source>
        <dbReference type="ARBA" id="ARBA00022853"/>
    </source>
</evidence>
<dbReference type="Proteomes" id="UP000095284">
    <property type="component" value="Unplaced"/>
</dbReference>
<organism evidence="16 18">
    <name type="scientific">Bursaphelenchus xylophilus</name>
    <name type="common">Pinewood nematode worm</name>
    <name type="synonym">Aphelenchoides xylophilus</name>
    <dbReference type="NCBI Taxonomy" id="6326"/>
    <lineage>
        <taxon>Eukaryota</taxon>
        <taxon>Metazoa</taxon>
        <taxon>Ecdysozoa</taxon>
        <taxon>Nematoda</taxon>
        <taxon>Chromadorea</taxon>
        <taxon>Rhabditida</taxon>
        <taxon>Tylenchina</taxon>
        <taxon>Tylenchomorpha</taxon>
        <taxon>Aphelenchoidea</taxon>
        <taxon>Aphelenchoididae</taxon>
        <taxon>Bursaphelenchus</taxon>
    </lineage>
</organism>
<evidence type="ECO:0000259" key="13">
    <source>
        <dbReference type="PROSITE" id="PS51184"/>
    </source>
</evidence>
<dbReference type="OrthoDB" id="424465at2759"/>
<evidence type="ECO:0000256" key="3">
    <source>
        <dbReference type="ARBA" id="ARBA00022723"/>
    </source>
</evidence>
<evidence type="ECO:0000256" key="2">
    <source>
        <dbReference type="ARBA" id="ARBA00004123"/>
    </source>
</evidence>
<evidence type="ECO:0000313" key="18">
    <source>
        <dbReference type="WBParaSite" id="BXY_0752800.1"/>
    </source>
</evidence>
<keyword evidence="9" id="KW-0804">Transcription</keyword>
<name>A0A1I7S3E7_BURXY</name>
<comment type="cofactor">
    <cofactor evidence="1">
        <name>Fe(2+)</name>
        <dbReference type="ChEBI" id="CHEBI:29033"/>
    </cofactor>
</comment>
<comment type="similarity">
    <text evidence="11">Belongs to the JMJD6 family.</text>
</comment>
<evidence type="ECO:0000313" key="14">
    <source>
        <dbReference type="EMBL" id="CAD5226790.1"/>
    </source>
</evidence>
<dbReference type="SMART" id="SM00558">
    <property type="entry name" value="JmjC"/>
    <property type="match status" value="1"/>
</dbReference>
<feature type="compositionally biased region" description="Polar residues" evidence="12">
    <location>
        <begin position="388"/>
        <end position="400"/>
    </location>
</feature>
<dbReference type="Gene3D" id="1.20.1280.270">
    <property type="match status" value="1"/>
</dbReference>
<dbReference type="EMBL" id="CAJFCV020000004">
    <property type="protein sequence ID" value="CAG9116257.1"/>
    <property type="molecule type" value="Genomic_DNA"/>
</dbReference>
<feature type="domain" description="JmjC" evidence="13">
    <location>
        <begin position="155"/>
        <end position="316"/>
    </location>
</feature>
<keyword evidence="17" id="KW-1185">Reference proteome</keyword>
<keyword evidence="7" id="KW-0408">Iron</keyword>
<keyword evidence="10" id="KW-0539">Nucleus</keyword>
<comment type="subcellular location">
    <subcellularLocation>
        <location evidence="2">Nucleus</location>
    </subcellularLocation>
</comment>
<dbReference type="GO" id="GO:0106140">
    <property type="term" value="F:P-TEFb complex binding"/>
    <property type="evidence" value="ECO:0007669"/>
    <property type="project" value="TreeGrafter"/>
</dbReference>
<dbReference type="GO" id="GO:0005737">
    <property type="term" value="C:cytoplasm"/>
    <property type="evidence" value="ECO:0007669"/>
    <property type="project" value="TreeGrafter"/>
</dbReference>
<keyword evidence="4" id="KW-0156">Chromatin regulator</keyword>
<dbReference type="WBParaSite" id="BXY_0752800.1">
    <property type="protein sequence ID" value="BXY_0752800.1"/>
    <property type="gene ID" value="BXY_0752800"/>
</dbReference>
<dbReference type="eggNOG" id="KOG2130">
    <property type="taxonomic scope" value="Eukaryota"/>
</dbReference>
<keyword evidence="6" id="KW-0560">Oxidoreductase</keyword>
<dbReference type="InterPro" id="IPR003347">
    <property type="entry name" value="JmjC_dom"/>
</dbReference>